<evidence type="ECO:0000313" key="3">
    <source>
        <dbReference type="Proteomes" id="UP000228503"/>
    </source>
</evidence>
<protein>
    <recommendedName>
        <fullName evidence="1">Pyridoxamine 5'-phosphate oxidase N-terminal domain-containing protein</fullName>
    </recommendedName>
</protein>
<dbReference type="Proteomes" id="UP000228503">
    <property type="component" value="Unassembled WGS sequence"/>
</dbReference>
<dbReference type="Gene3D" id="2.30.110.10">
    <property type="entry name" value="Electron Transport, Fmn-binding Protein, Chain A"/>
    <property type="match status" value="1"/>
</dbReference>
<gene>
    <name evidence="2" type="ORF">COY16_05195</name>
</gene>
<proteinExistence type="predicted"/>
<dbReference type="InterPro" id="IPR012349">
    <property type="entry name" value="Split_barrel_FMN-bd"/>
</dbReference>
<name>A0A2M7TWC1_9BACT</name>
<dbReference type="SUPFAM" id="SSF50475">
    <property type="entry name" value="FMN-binding split barrel"/>
    <property type="match status" value="1"/>
</dbReference>
<comment type="caution">
    <text evidence="2">The sequence shown here is derived from an EMBL/GenBank/DDBJ whole genome shotgun (WGS) entry which is preliminary data.</text>
</comment>
<dbReference type="Pfam" id="PF01243">
    <property type="entry name" value="PNPOx_N"/>
    <property type="match status" value="1"/>
</dbReference>
<dbReference type="EMBL" id="PFOB01000065">
    <property type="protein sequence ID" value="PIZ62136.1"/>
    <property type="molecule type" value="Genomic_DNA"/>
</dbReference>
<dbReference type="InterPro" id="IPR011576">
    <property type="entry name" value="Pyridox_Oxase_N"/>
</dbReference>
<sequence length="158" mass="18323">MTELKLTKLQVLDFLKKHKLMSIATYGDHPWIATVYYSYDDVMNIYFLSSPETLHAMHIKKNELVAISIADSDQKPADIKRGLQLYGHAQQISDSAKIQHALRLWKETLNISDPLLSYQNMMKKVVKGRMYRITPKKIKLFDQELFDVEDGQEPVLLV</sequence>
<feature type="domain" description="Pyridoxamine 5'-phosphate oxidase N-terminal" evidence="1">
    <location>
        <begin position="10"/>
        <end position="109"/>
    </location>
</feature>
<evidence type="ECO:0000259" key="1">
    <source>
        <dbReference type="Pfam" id="PF01243"/>
    </source>
</evidence>
<organism evidence="2 3">
    <name type="scientific">Candidatus Roizmanbacteria bacterium CG_4_10_14_0_2_um_filter_39_13</name>
    <dbReference type="NCBI Taxonomy" id="1974825"/>
    <lineage>
        <taxon>Bacteria</taxon>
        <taxon>Candidatus Roizmaniibacteriota</taxon>
    </lineage>
</organism>
<evidence type="ECO:0000313" key="2">
    <source>
        <dbReference type="EMBL" id="PIZ62136.1"/>
    </source>
</evidence>
<accession>A0A2M7TWC1</accession>
<dbReference type="AlphaFoldDB" id="A0A2M7TWC1"/>
<reference evidence="3" key="1">
    <citation type="submission" date="2017-09" db="EMBL/GenBank/DDBJ databases">
        <title>Depth-based differentiation of microbial function through sediment-hosted aquifers and enrichment of novel symbionts in the deep terrestrial subsurface.</title>
        <authorList>
            <person name="Probst A.J."/>
            <person name="Ladd B."/>
            <person name="Jarett J.K."/>
            <person name="Geller-Mcgrath D.E."/>
            <person name="Sieber C.M.K."/>
            <person name="Emerson J.B."/>
            <person name="Anantharaman K."/>
            <person name="Thomas B.C."/>
            <person name="Malmstrom R."/>
            <person name="Stieglmeier M."/>
            <person name="Klingl A."/>
            <person name="Woyke T."/>
            <person name="Ryan C.M."/>
            <person name="Banfield J.F."/>
        </authorList>
    </citation>
    <scope>NUCLEOTIDE SEQUENCE [LARGE SCALE GENOMIC DNA]</scope>
</reference>